<dbReference type="InterPro" id="IPR023091">
    <property type="entry name" value="MetalPrtase_cat_dom_sf_prd"/>
</dbReference>
<dbReference type="Pfam" id="PF02130">
    <property type="entry name" value="YbeY"/>
    <property type="match status" value="1"/>
</dbReference>
<evidence type="ECO:0000256" key="1">
    <source>
        <dbReference type="ARBA" id="ARBA00001947"/>
    </source>
</evidence>
<dbReference type="EMBL" id="JAXUIC010000012">
    <property type="protein sequence ID" value="KAK4560097.1"/>
    <property type="molecule type" value="Genomic_DNA"/>
</dbReference>
<dbReference type="Gene3D" id="3.40.50.1000">
    <property type="entry name" value="HAD superfamily/HAD-like"/>
    <property type="match status" value="1"/>
</dbReference>
<evidence type="ECO:0000256" key="6">
    <source>
        <dbReference type="ARBA" id="ARBA00022801"/>
    </source>
</evidence>
<keyword evidence="3" id="KW-0540">Nuclease</keyword>
<dbReference type="NCBIfam" id="TIGR01484">
    <property type="entry name" value="HAD-SF-IIB"/>
    <property type="match status" value="1"/>
</dbReference>
<dbReference type="NCBIfam" id="TIGR00043">
    <property type="entry name" value="rRNA maturation RNase YbeY"/>
    <property type="match status" value="1"/>
</dbReference>
<keyword evidence="4" id="KW-0479">Metal-binding</keyword>
<dbReference type="InterPro" id="IPR023214">
    <property type="entry name" value="HAD_sf"/>
</dbReference>
<comment type="cofactor">
    <cofactor evidence="1">
        <name>Zn(2+)</name>
        <dbReference type="ChEBI" id="CHEBI:29105"/>
    </cofactor>
</comment>
<dbReference type="GO" id="GO:0046872">
    <property type="term" value="F:metal ion binding"/>
    <property type="evidence" value="ECO:0007669"/>
    <property type="project" value="UniProtKB-KW"/>
</dbReference>
<organism evidence="8 9">
    <name type="scientific">Quercus rubra</name>
    <name type="common">Northern red oak</name>
    <name type="synonym">Quercus borealis</name>
    <dbReference type="NCBI Taxonomy" id="3512"/>
    <lineage>
        <taxon>Eukaryota</taxon>
        <taxon>Viridiplantae</taxon>
        <taxon>Streptophyta</taxon>
        <taxon>Embryophyta</taxon>
        <taxon>Tracheophyta</taxon>
        <taxon>Spermatophyta</taxon>
        <taxon>Magnoliopsida</taxon>
        <taxon>eudicotyledons</taxon>
        <taxon>Gunneridae</taxon>
        <taxon>Pentapetalae</taxon>
        <taxon>rosids</taxon>
        <taxon>fabids</taxon>
        <taxon>Fagales</taxon>
        <taxon>Fagaceae</taxon>
        <taxon>Quercus</taxon>
    </lineage>
</organism>
<dbReference type="GO" id="GO:0004519">
    <property type="term" value="F:endonuclease activity"/>
    <property type="evidence" value="ECO:0007669"/>
    <property type="project" value="UniProtKB-KW"/>
</dbReference>
<dbReference type="Gene3D" id="3.40.390.30">
    <property type="entry name" value="Metalloproteases ('zincins'), catalytic domain"/>
    <property type="match status" value="1"/>
</dbReference>
<keyword evidence="7" id="KW-0862">Zinc</keyword>
<dbReference type="AlphaFoldDB" id="A0AAN7I9I3"/>
<sequence length="583" mass="64706">MLPRLSPLLRTSTFPATMARVMPRAAAVPLSHTPNAVAFVRLPSARLGFVANVNRFGFVSQSLKPSLSDGQGLSPRRGRVWASQREYRKVRRRAGKRKEKELELNVSICIEEDLPDDPEVLSIAEMLRLNVPMAMKLAFDGLKDSAYKTRDTAINDVGGFESVELSVLLCNDEFIRKLNKEWRDEDHATDVLSMSEHVPELKLPILMLGDIVISVETAARQAEERGHTLLDEIRILMVHGLLHLLGFDHELSEEAEAEMEKEEELLLKSLGWKGKGLIQSAYDAENSAYSHKENTDDRKKEGSLRFYKPKFNYIFCDMDGTLLNSKSQVTPANARALKEAMSRGVKVVIATGKARPAVIESLKMVDLAGKDGIVSEFSPGVFLQGLIVYGRQGREIFRRNLDPDVCREVYLYSWENKVPLVAFTKDRCLTLFDHPLVDSVHTIYHESKAEVIPSVESLLAAAEIQKVIFMDTAEGVSTTLRPYWSEALRDRATVVQAVPDMLEIVPHGTSKGGGVKILLDHLGITAKEIMAIGDGENDIEMLELAMLGIALSNGSEKTKAVANAIGVSNDEDGVADAIYRYAF</sequence>
<dbReference type="Gene3D" id="3.30.1240.10">
    <property type="match status" value="1"/>
</dbReference>
<comment type="caution">
    <text evidence="8">The sequence shown here is derived from an EMBL/GenBank/DDBJ whole genome shotgun (WGS) entry which is preliminary data.</text>
</comment>
<dbReference type="HAMAP" id="MF_00009">
    <property type="entry name" value="Endoribonucl_YbeY"/>
    <property type="match status" value="1"/>
</dbReference>
<dbReference type="NCBIfam" id="TIGR00099">
    <property type="entry name" value="Cof-subfamily"/>
    <property type="match status" value="1"/>
</dbReference>
<proteinExistence type="inferred from homology"/>
<keyword evidence="5" id="KW-0255">Endonuclease</keyword>
<dbReference type="SUPFAM" id="SSF55486">
    <property type="entry name" value="Metalloproteases ('zincins'), catalytic domain"/>
    <property type="match status" value="1"/>
</dbReference>
<dbReference type="SFLD" id="SFLDG01140">
    <property type="entry name" value="C2.B:_Phosphomannomutase_and_P"/>
    <property type="match status" value="1"/>
</dbReference>
<evidence type="ECO:0000256" key="4">
    <source>
        <dbReference type="ARBA" id="ARBA00022723"/>
    </source>
</evidence>
<gene>
    <name evidence="8" type="ORF">RGQ29_009040</name>
</gene>
<evidence type="ECO:0000313" key="8">
    <source>
        <dbReference type="EMBL" id="KAK4560097.1"/>
    </source>
</evidence>
<evidence type="ECO:0000256" key="5">
    <source>
        <dbReference type="ARBA" id="ARBA00022759"/>
    </source>
</evidence>
<dbReference type="CDD" id="cd07516">
    <property type="entry name" value="HAD_Pase"/>
    <property type="match status" value="1"/>
</dbReference>
<dbReference type="Proteomes" id="UP001324115">
    <property type="component" value="Unassembled WGS sequence"/>
</dbReference>
<dbReference type="PROSITE" id="PS01306">
    <property type="entry name" value="UPF0054"/>
    <property type="match status" value="1"/>
</dbReference>
<dbReference type="Pfam" id="PF08282">
    <property type="entry name" value="Hydrolase_3"/>
    <property type="match status" value="1"/>
</dbReference>
<dbReference type="InterPro" id="IPR020549">
    <property type="entry name" value="YbeY_CS"/>
</dbReference>
<dbReference type="PROSITE" id="PS01228">
    <property type="entry name" value="COF_1"/>
    <property type="match status" value="1"/>
</dbReference>
<dbReference type="SFLD" id="SFLDS00003">
    <property type="entry name" value="Haloacid_Dehalogenase"/>
    <property type="match status" value="1"/>
</dbReference>
<keyword evidence="9" id="KW-1185">Reference proteome</keyword>
<protein>
    <recommendedName>
        <fullName evidence="10">Haloacid dehalogenase-like hydrolase family protein</fullName>
    </recommendedName>
</protein>
<dbReference type="InterPro" id="IPR036412">
    <property type="entry name" value="HAD-like_sf"/>
</dbReference>
<reference evidence="8 9" key="1">
    <citation type="journal article" date="2023" name="G3 (Bethesda)">
        <title>A haplotype-resolved chromosome-scale genome for Quercus rubra L. provides insights into the genetics of adaptive traits for red oak species.</title>
        <authorList>
            <person name="Kapoor B."/>
            <person name="Jenkins J."/>
            <person name="Schmutz J."/>
            <person name="Zhebentyayeva T."/>
            <person name="Kuelheim C."/>
            <person name="Coggeshall M."/>
            <person name="Heim C."/>
            <person name="Lasky J.R."/>
            <person name="Leites L."/>
            <person name="Islam-Faridi N."/>
            <person name="Romero-Severson J."/>
            <person name="DeLeo V.L."/>
            <person name="Lucas S.M."/>
            <person name="Lazic D."/>
            <person name="Gailing O."/>
            <person name="Carlson J."/>
            <person name="Staton M."/>
        </authorList>
    </citation>
    <scope>NUCLEOTIDE SEQUENCE [LARGE SCALE GENOMIC DNA]</scope>
    <source>
        <strain evidence="8">Pseudo-F2</strain>
    </source>
</reference>
<name>A0AAN7I9I3_QUERU</name>
<dbReference type="PANTHER" id="PTHR46986">
    <property type="entry name" value="ENDORIBONUCLEASE YBEY, CHLOROPLASTIC"/>
    <property type="match status" value="1"/>
</dbReference>
<dbReference type="InterPro" id="IPR002036">
    <property type="entry name" value="YbeY"/>
</dbReference>
<keyword evidence="6" id="KW-0378">Hydrolase</keyword>
<dbReference type="PROSITE" id="PS01229">
    <property type="entry name" value="COF_2"/>
    <property type="match status" value="1"/>
</dbReference>
<evidence type="ECO:0000256" key="7">
    <source>
        <dbReference type="ARBA" id="ARBA00022833"/>
    </source>
</evidence>
<comment type="similarity">
    <text evidence="2">Belongs to the endoribonuclease YbeY family.</text>
</comment>
<dbReference type="GO" id="GO:0004222">
    <property type="term" value="F:metalloendopeptidase activity"/>
    <property type="evidence" value="ECO:0007669"/>
    <property type="project" value="InterPro"/>
</dbReference>
<dbReference type="PANTHER" id="PTHR46986:SF1">
    <property type="entry name" value="ENDORIBONUCLEASE YBEY, CHLOROPLASTIC"/>
    <property type="match status" value="1"/>
</dbReference>
<evidence type="ECO:0000313" key="9">
    <source>
        <dbReference type="Proteomes" id="UP001324115"/>
    </source>
</evidence>
<evidence type="ECO:0008006" key="10">
    <source>
        <dbReference type="Google" id="ProtNLM"/>
    </source>
</evidence>
<accession>A0AAN7I9I3</accession>
<dbReference type="InterPro" id="IPR000150">
    <property type="entry name" value="Cof"/>
</dbReference>
<evidence type="ECO:0000256" key="2">
    <source>
        <dbReference type="ARBA" id="ARBA00010875"/>
    </source>
</evidence>
<dbReference type="SUPFAM" id="SSF56784">
    <property type="entry name" value="HAD-like"/>
    <property type="match status" value="1"/>
</dbReference>
<evidence type="ECO:0000256" key="3">
    <source>
        <dbReference type="ARBA" id="ARBA00022722"/>
    </source>
</evidence>
<dbReference type="GO" id="GO:0006364">
    <property type="term" value="P:rRNA processing"/>
    <property type="evidence" value="ECO:0007669"/>
    <property type="project" value="InterPro"/>
</dbReference>
<dbReference type="InterPro" id="IPR006379">
    <property type="entry name" value="HAD-SF_hydro_IIB"/>
</dbReference>